<dbReference type="InterPro" id="IPR003594">
    <property type="entry name" value="HATPase_dom"/>
</dbReference>
<evidence type="ECO:0000313" key="12">
    <source>
        <dbReference type="Proteomes" id="UP000184241"/>
    </source>
</evidence>
<dbReference type="Gene3D" id="3.30.450.20">
    <property type="entry name" value="PAS domain"/>
    <property type="match status" value="1"/>
</dbReference>
<dbReference type="CDD" id="cd00082">
    <property type="entry name" value="HisKA"/>
    <property type="match status" value="1"/>
</dbReference>
<dbReference type="PANTHER" id="PTHR43711:SF26">
    <property type="entry name" value="SENSOR HISTIDINE KINASE RCSC"/>
    <property type="match status" value="1"/>
</dbReference>
<dbReference type="Proteomes" id="UP000184241">
    <property type="component" value="Unassembled WGS sequence"/>
</dbReference>
<dbReference type="Pfam" id="PF02518">
    <property type="entry name" value="HATPase_c"/>
    <property type="match status" value="1"/>
</dbReference>
<reference evidence="11 12" key="1">
    <citation type="submission" date="2016-11" db="EMBL/GenBank/DDBJ databases">
        <authorList>
            <person name="Jaros S."/>
            <person name="Januszkiewicz K."/>
            <person name="Wedrychowicz H."/>
        </authorList>
    </citation>
    <scope>NUCLEOTIDE SEQUENCE [LARGE SCALE GENOMIC DNA]</scope>
    <source>
        <strain evidence="11 12">DSM 6191</strain>
    </source>
</reference>
<keyword evidence="4" id="KW-0808">Transferase</keyword>
<accession>A0A1M5Z8P6</accession>
<keyword evidence="6 11" id="KW-0418">Kinase</keyword>
<proteinExistence type="predicted"/>
<dbReference type="EC" id="2.7.13.3" evidence="2"/>
<organism evidence="11 12">
    <name type="scientific">Clostridium intestinale DSM 6191</name>
    <dbReference type="NCBI Taxonomy" id="1121320"/>
    <lineage>
        <taxon>Bacteria</taxon>
        <taxon>Bacillati</taxon>
        <taxon>Bacillota</taxon>
        <taxon>Clostridia</taxon>
        <taxon>Eubacteriales</taxon>
        <taxon>Clostridiaceae</taxon>
        <taxon>Clostridium</taxon>
    </lineage>
</organism>
<gene>
    <name evidence="11" type="ORF">SAMN02745941_02624</name>
</gene>
<name>A0A1M5Z8P6_9CLOT</name>
<dbReference type="AlphaFoldDB" id="A0A1M5Z8P6"/>
<evidence type="ECO:0000259" key="9">
    <source>
        <dbReference type="PROSITE" id="PS50109"/>
    </source>
</evidence>
<evidence type="ECO:0000256" key="4">
    <source>
        <dbReference type="ARBA" id="ARBA00022679"/>
    </source>
</evidence>
<comment type="catalytic activity">
    <reaction evidence="1">
        <text>ATP + protein L-histidine = ADP + protein N-phospho-L-histidine.</text>
        <dbReference type="EC" id="2.7.13.3"/>
    </reaction>
</comment>
<evidence type="ECO:0000256" key="8">
    <source>
        <dbReference type="ARBA" id="ARBA00023012"/>
    </source>
</evidence>
<dbReference type="InterPro" id="IPR003661">
    <property type="entry name" value="HisK_dim/P_dom"/>
</dbReference>
<evidence type="ECO:0000256" key="6">
    <source>
        <dbReference type="ARBA" id="ARBA00022777"/>
    </source>
</evidence>
<evidence type="ECO:0000256" key="2">
    <source>
        <dbReference type="ARBA" id="ARBA00012438"/>
    </source>
</evidence>
<dbReference type="GO" id="GO:0005524">
    <property type="term" value="F:ATP binding"/>
    <property type="evidence" value="ECO:0007669"/>
    <property type="project" value="UniProtKB-KW"/>
</dbReference>
<dbReference type="Pfam" id="PF00512">
    <property type="entry name" value="HisKA"/>
    <property type="match status" value="1"/>
</dbReference>
<dbReference type="PROSITE" id="PS50109">
    <property type="entry name" value="HIS_KIN"/>
    <property type="match status" value="1"/>
</dbReference>
<dbReference type="InterPro" id="IPR050736">
    <property type="entry name" value="Sensor_HK_Regulatory"/>
</dbReference>
<evidence type="ECO:0000259" key="10">
    <source>
        <dbReference type="PROSITE" id="PS50112"/>
    </source>
</evidence>
<protein>
    <recommendedName>
        <fullName evidence="2">histidine kinase</fullName>
        <ecNumber evidence="2">2.7.13.3</ecNumber>
    </recommendedName>
</protein>
<dbReference type="Gene3D" id="1.10.287.130">
    <property type="match status" value="1"/>
</dbReference>
<dbReference type="RefSeq" id="WP_175550906.1">
    <property type="nucleotide sequence ID" value="NZ_FQXU01000008.1"/>
</dbReference>
<dbReference type="FunFam" id="3.30.565.10:FF:000037">
    <property type="entry name" value="Hybrid sensor histidine kinase/response regulator"/>
    <property type="match status" value="1"/>
</dbReference>
<dbReference type="InterPro" id="IPR036097">
    <property type="entry name" value="HisK_dim/P_sf"/>
</dbReference>
<dbReference type="SMART" id="SM00387">
    <property type="entry name" value="HATPase_c"/>
    <property type="match status" value="1"/>
</dbReference>
<dbReference type="PRINTS" id="PR00344">
    <property type="entry name" value="BCTRLSENSOR"/>
</dbReference>
<evidence type="ECO:0000256" key="5">
    <source>
        <dbReference type="ARBA" id="ARBA00022741"/>
    </source>
</evidence>
<evidence type="ECO:0000256" key="1">
    <source>
        <dbReference type="ARBA" id="ARBA00000085"/>
    </source>
</evidence>
<dbReference type="GO" id="GO:0000155">
    <property type="term" value="F:phosphorelay sensor kinase activity"/>
    <property type="evidence" value="ECO:0007669"/>
    <property type="project" value="InterPro"/>
</dbReference>
<dbReference type="Pfam" id="PF13426">
    <property type="entry name" value="PAS_9"/>
    <property type="match status" value="2"/>
</dbReference>
<keyword evidence="5" id="KW-0547">Nucleotide-binding</keyword>
<keyword evidence="3" id="KW-0597">Phosphoprotein</keyword>
<dbReference type="PROSITE" id="PS50112">
    <property type="entry name" value="PAS"/>
    <property type="match status" value="1"/>
</dbReference>
<sequence length="545" mass="62305">MNGILRASNTNSPYLITYHNNIIGGNGSFEKLTGYNMDELIGNNIERVAEVLEIYEEYGCNEVKLKTKNNELKQIEISKIELPKEEIIYFFKEINNFEDKADKDKLNRLTGIIKDVSQGLVFLDSNNNITFLNKKAKEFYNNFKSISESGEYSDSIYYEEKLKQQRDNFLNLIDNLQLPIWRISYPYYEVIGYNKTASEYLVKTGITPEEILKEHLLLIDDMKDTGKAVFIKNSEIVKGNKTYYENIIYNPILNEEGEIEEIILVLVDVTPEIAKKKELEKILIMQKDFFSFISHEFRTPLTVITSAIQLIKAICKNELTPTSIKYINKINKSALQQLRLVNNLLDITKADSGYLKLNRTNLDIVSVTKVISESVNLFAEKKGIKLSFSSDFNEKIIALDDEKYERILLNLLSNAIKFTESGKQIYINIYQKKDKIVLEVRDEGVGIAKDKQKIIFDRFGQADNKLTRSSEGTGIGLCLVKLLVNALGGDINVISKEGEGSRFIVSLPDIQTEEQNVDVGNLMENRLVETMNVEFSNIYFEESAG</sequence>
<feature type="domain" description="Histidine kinase" evidence="9">
    <location>
        <begin position="292"/>
        <end position="511"/>
    </location>
</feature>
<dbReference type="SUPFAM" id="SSF47384">
    <property type="entry name" value="Homodimeric domain of signal transducing histidine kinase"/>
    <property type="match status" value="1"/>
</dbReference>
<dbReference type="InterPro" id="IPR000014">
    <property type="entry name" value="PAS"/>
</dbReference>
<dbReference type="Gene3D" id="3.30.565.10">
    <property type="entry name" value="Histidine kinase-like ATPase, C-terminal domain"/>
    <property type="match status" value="1"/>
</dbReference>
<dbReference type="EMBL" id="FQXU01000008">
    <property type="protein sequence ID" value="SHI20488.1"/>
    <property type="molecule type" value="Genomic_DNA"/>
</dbReference>
<dbReference type="InterPro" id="IPR004358">
    <property type="entry name" value="Sig_transdc_His_kin-like_C"/>
</dbReference>
<dbReference type="SUPFAM" id="SSF55874">
    <property type="entry name" value="ATPase domain of HSP90 chaperone/DNA topoisomerase II/histidine kinase"/>
    <property type="match status" value="1"/>
</dbReference>
<evidence type="ECO:0000313" key="11">
    <source>
        <dbReference type="EMBL" id="SHI20488.1"/>
    </source>
</evidence>
<feature type="domain" description="PAS" evidence="10">
    <location>
        <begin position="1"/>
        <end position="52"/>
    </location>
</feature>
<dbReference type="InterPro" id="IPR036890">
    <property type="entry name" value="HATPase_C_sf"/>
</dbReference>
<dbReference type="InterPro" id="IPR005467">
    <property type="entry name" value="His_kinase_dom"/>
</dbReference>
<keyword evidence="7" id="KW-0067">ATP-binding</keyword>
<dbReference type="PANTHER" id="PTHR43711">
    <property type="entry name" value="TWO-COMPONENT HISTIDINE KINASE"/>
    <property type="match status" value="1"/>
</dbReference>
<evidence type="ECO:0000256" key="7">
    <source>
        <dbReference type="ARBA" id="ARBA00022840"/>
    </source>
</evidence>
<evidence type="ECO:0000256" key="3">
    <source>
        <dbReference type="ARBA" id="ARBA00022553"/>
    </source>
</evidence>
<keyword evidence="8" id="KW-0902">Two-component regulatory system</keyword>
<dbReference type="SMART" id="SM00388">
    <property type="entry name" value="HisKA"/>
    <property type="match status" value="1"/>
</dbReference>